<protein>
    <submittedName>
        <fullName evidence="1">Uncharacterized protein</fullName>
    </submittedName>
</protein>
<dbReference type="Proteomes" id="UP001213000">
    <property type="component" value="Unassembled WGS sequence"/>
</dbReference>
<evidence type="ECO:0000313" key="1">
    <source>
        <dbReference type="EMBL" id="KAJ3570912.1"/>
    </source>
</evidence>
<sequence length="287" mass="31926">MSMSSVLPTCKSGNDWTQADLKRFSIRVTDSGFEEFFSPLSLSDLPPLPHALEPFAFIPHYTQATDDATYKWLHYLDLAQDDPEEIAVDIFADRLLHLMGYDQGRRIILTRHAIPSVFCGIQYSLTTDVCICDENENIILLAKDDQSYLRRGLGMHGIHGVICGDAIPGATSGVITGKGEAEATLIASAIAAFRNNNDTRLNKLGLPRLEEMSFPGISFTGTLPTFYRIRVTAKLNQAVETGTHTDAVTEVFRHVPDVPGSRDKGMKDLANRQTLLRYFVAFKRFLL</sequence>
<organism evidence="1 2">
    <name type="scientific">Leucocoprinus birnbaumii</name>
    <dbReference type="NCBI Taxonomy" id="56174"/>
    <lineage>
        <taxon>Eukaryota</taxon>
        <taxon>Fungi</taxon>
        <taxon>Dikarya</taxon>
        <taxon>Basidiomycota</taxon>
        <taxon>Agaricomycotina</taxon>
        <taxon>Agaricomycetes</taxon>
        <taxon>Agaricomycetidae</taxon>
        <taxon>Agaricales</taxon>
        <taxon>Agaricineae</taxon>
        <taxon>Agaricaceae</taxon>
        <taxon>Leucocoprinus</taxon>
    </lineage>
</organism>
<keyword evidence="2" id="KW-1185">Reference proteome</keyword>
<reference evidence="1" key="1">
    <citation type="submission" date="2022-07" db="EMBL/GenBank/DDBJ databases">
        <title>Genome Sequence of Leucocoprinus birnbaumii.</title>
        <authorList>
            <person name="Buettner E."/>
        </authorList>
    </citation>
    <scope>NUCLEOTIDE SEQUENCE</scope>
    <source>
        <strain evidence="1">VT141</strain>
    </source>
</reference>
<accession>A0AAD5VVS2</accession>
<evidence type="ECO:0000313" key="2">
    <source>
        <dbReference type="Proteomes" id="UP001213000"/>
    </source>
</evidence>
<dbReference type="EMBL" id="JANIEX010000212">
    <property type="protein sequence ID" value="KAJ3570912.1"/>
    <property type="molecule type" value="Genomic_DNA"/>
</dbReference>
<dbReference type="AlphaFoldDB" id="A0AAD5VVS2"/>
<gene>
    <name evidence="1" type="ORF">NP233_g4101</name>
</gene>
<comment type="caution">
    <text evidence="1">The sequence shown here is derived from an EMBL/GenBank/DDBJ whole genome shotgun (WGS) entry which is preliminary data.</text>
</comment>
<proteinExistence type="predicted"/>
<name>A0AAD5VVS2_9AGAR</name>